<reference evidence="2" key="1">
    <citation type="journal article" date="2022" name="Mol. Ecol. Resour.">
        <title>The genomes of chicory, endive, great burdock and yacon provide insights into Asteraceae palaeo-polyploidization history and plant inulin production.</title>
        <authorList>
            <person name="Fan W."/>
            <person name="Wang S."/>
            <person name="Wang H."/>
            <person name="Wang A."/>
            <person name="Jiang F."/>
            <person name="Liu H."/>
            <person name="Zhao H."/>
            <person name="Xu D."/>
            <person name="Zhang Y."/>
        </authorList>
    </citation>
    <scope>NUCLEOTIDE SEQUENCE [LARGE SCALE GENOMIC DNA]</scope>
    <source>
        <strain evidence="2">cv. Yunnan</strain>
    </source>
</reference>
<organism evidence="1 2">
    <name type="scientific">Smallanthus sonchifolius</name>
    <dbReference type="NCBI Taxonomy" id="185202"/>
    <lineage>
        <taxon>Eukaryota</taxon>
        <taxon>Viridiplantae</taxon>
        <taxon>Streptophyta</taxon>
        <taxon>Embryophyta</taxon>
        <taxon>Tracheophyta</taxon>
        <taxon>Spermatophyta</taxon>
        <taxon>Magnoliopsida</taxon>
        <taxon>eudicotyledons</taxon>
        <taxon>Gunneridae</taxon>
        <taxon>Pentapetalae</taxon>
        <taxon>asterids</taxon>
        <taxon>campanulids</taxon>
        <taxon>Asterales</taxon>
        <taxon>Asteraceae</taxon>
        <taxon>Asteroideae</taxon>
        <taxon>Heliantheae alliance</taxon>
        <taxon>Millerieae</taxon>
        <taxon>Smallanthus</taxon>
    </lineage>
</organism>
<dbReference type="Proteomes" id="UP001056120">
    <property type="component" value="Linkage Group LG26"/>
</dbReference>
<dbReference type="EMBL" id="CM042043">
    <property type="protein sequence ID" value="KAI3695729.1"/>
    <property type="molecule type" value="Genomic_DNA"/>
</dbReference>
<sequence length="125" mass="13783">MPVALNILEHELTDHDGLDSVVYLRIYLRGFDSHNTFLTSSNQIVNREGGAGSSNPKGKAPIGHNSILHNLNALLGPKTKDDIPFYGLRTYSRLGDDVPLVTSQVLKGEYVVRGEFVSFDQVSEQ</sequence>
<evidence type="ECO:0000313" key="2">
    <source>
        <dbReference type="Proteomes" id="UP001056120"/>
    </source>
</evidence>
<name>A0ACB8ZCP5_9ASTR</name>
<gene>
    <name evidence="1" type="ORF">L1987_78729</name>
</gene>
<evidence type="ECO:0000313" key="1">
    <source>
        <dbReference type="EMBL" id="KAI3695729.1"/>
    </source>
</evidence>
<keyword evidence="2" id="KW-1185">Reference proteome</keyword>
<reference evidence="1 2" key="2">
    <citation type="journal article" date="2022" name="Mol. Ecol. Resour.">
        <title>The genomes of chicory, endive, great burdock and yacon provide insights into Asteraceae paleo-polyploidization history and plant inulin production.</title>
        <authorList>
            <person name="Fan W."/>
            <person name="Wang S."/>
            <person name="Wang H."/>
            <person name="Wang A."/>
            <person name="Jiang F."/>
            <person name="Liu H."/>
            <person name="Zhao H."/>
            <person name="Xu D."/>
            <person name="Zhang Y."/>
        </authorList>
    </citation>
    <scope>NUCLEOTIDE SEQUENCE [LARGE SCALE GENOMIC DNA]</scope>
    <source>
        <strain evidence="2">cv. Yunnan</strain>
        <tissue evidence="1">Leaves</tissue>
    </source>
</reference>
<proteinExistence type="predicted"/>
<comment type="caution">
    <text evidence="1">The sequence shown here is derived from an EMBL/GenBank/DDBJ whole genome shotgun (WGS) entry which is preliminary data.</text>
</comment>
<protein>
    <submittedName>
        <fullName evidence="1">Uncharacterized protein</fullName>
    </submittedName>
</protein>
<accession>A0ACB8ZCP5</accession>